<dbReference type="KEGG" id="pnd:Pla175_41490"/>
<proteinExistence type="predicted"/>
<dbReference type="AlphaFoldDB" id="A0A518DGZ0"/>
<dbReference type="Proteomes" id="UP000317429">
    <property type="component" value="Chromosome"/>
</dbReference>
<keyword evidence="3" id="KW-1185">Reference proteome</keyword>
<accession>A0A518DGZ0</accession>
<sequence precursor="true">MKRWLLALLVLAAVSAAGAAQASSHFGRQAFIHNQSPSTIHVHHAR</sequence>
<reference evidence="2 3" key="1">
    <citation type="submission" date="2019-02" db="EMBL/GenBank/DDBJ databases">
        <title>Deep-cultivation of Planctomycetes and their phenomic and genomic characterization uncovers novel biology.</title>
        <authorList>
            <person name="Wiegand S."/>
            <person name="Jogler M."/>
            <person name="Boedeker C."/>
            <person name="Pinto D."/>
            <person name="Vollmers J."/>
            <person name="Rivas-Marin E."/>
            <person name="Kohn T."/>
            <person name="Peeters S.H."/>
            <person name="Heuer A."/>
            <person name="Rast P."/>
            <person name="Oberbeckmann S."/>
            <person name="Bunk B."/>
            <person name="Jeske O."/>
            <person name="Meyerdierks A."/>
            <person name="Storesund J.E."/>
            <person name="Kallscheuer N."/>
            <person name="Luecker S."/>
            <person name="Lage O.M."/>
            <person name="Pohl T."/>
            <person name="Merkel B.J."/>
            <person name="Hornburger P."/>
            <person name="Mueller R.-W."/>
            <person name="Bruemmer F."/>
            <person name="Labrenz M."/>
            <person name="Spormann A.M."/>
            <person name="Op den Camp H."/>
            <person name="Overmann J."/>
            <person name="Amann R."/>
            <person name="Jetten M.S.M."/>
            <person name="Mascher T."/>
            <person name="Medema M.H."/>
            <person name="Devos D.P."/>
            <person name="Kaster A.-K."/>
            <person name="Ovreas L."/>
            <person name="Rohde M."/>
            <person name="Galperin M.Y."/>
            <person name="Jogler C."/>
        </authorList>
    </citation>
    <scope>NUCLEOTIDE SEQUENCE [LARGE SCALE GENOMIC DNA]</scope>
    <source>
        <strain evidence="2 3">Pla175</strain>
    </source>
</reference>
<protein>
    <submittedName>
        <fullName evidence="2">Uncharacterized protein</fullName>
    </submittedName>
</protein>
<organism evidence="2 3">
    <name type="scientific">Pirellulimonas nuda</name>
    <dbReference type="NCBI Taxonomy" id="2528009"/>
    <lineage>
        <taxon>Bacteria</taxon>
        <taxon>Pseudomonadati</taxon>
        <taxon>Planctomycetota</taxon>
        <taxon>Planctomycetia</taxon>
        <taxon>Pirellulales</taxon>
        <taxon>Lacipirellulaceae</taxon>
        <taxon>Pirellulimonas</taxon>
    </lineage>
</organism>
<dbReference type="EMBL" id="CP036291">
    <property type="protein sequence ID" value="QDU90738.1"/>
    <property type="molecule type" value="Genomic_DNA"/>
</dbReference>
<feature type="chain" id="PRO_5021975751" evidence="1">
    <location>
        <begin position="23"/>
        <end position="46"/>
    </location>
</feature>
<gene>
    <name evidence="2" type="ORF">Pla175_41490</name>
</gene>
<name>A0A518DGZ0_9BACT</name>
<feature type="signal peptide" evidence="1">
    <location>
        <begin position="1"/>
        <end position="22"/>
    </location>
</feature>
<evidence type="ECO:0000313" key="2">
    <source>
        <dbReference type="EMBL" id="QDU90738.1"/>
    </source>
</evidence>
<evidence type="ECO:0000313" key="3">
    <source>
        <dbReference type="Proteomes" id="UP000317429"/>
    </source>
</evidence>
<keyword evidence="1" id="KW-0732">Signal</keyword>
<dbReference type="RefSeq" id="WP_197527019.1">
    <property type="nucleotide sequence ID" value="NZ_CP036291.1"/>
</dbReference>
<evidence type="ECO:0000256" key="1">
    <source>
        <dbReference type="SAM" id="SignalP"/>
    </source>
</evidence>